<dbReference type="GeneID" id="54328388"/>
<dbReference type="PANTHER" id="PTHR15680">
    <property type="entry name" value="RIBOSOMAL PROTEIN L19"/>
    <property type="match status" value="1"/>
</dbReference>
<evidence type="ECO:0000256" key="3">
    <source>
        <dbReference type="ARBA" id="ARBA00023274"/>
    </source>
</evidence>
<keyword evidence="2" id="KW-0689">Ribosomal protein</keyword>
<evidence type="ECO:0000313" key="7">
    <source>
        <dbReference type="Proteomes" id="UP000308092"/>
    </source>
</evidence>
<dbReference type="GO" id="GO:0006412">
    <property type="term" value="P:translation"/>
    <property type="evidence" value="ECO:0007669"/>
    <property type="project" value="InterPro"/>
</dbReference>
<dbReference type="RefSeq" id="XP_033426364.1">
    <property type="nucleotide sequence ID" value="XM_033570332.1"/>
</dbReference>
<feature type="region of interest" description="Disordered" evidence="4">
    <location>
        <begin position="32"/>
        <end position="61"/>
    </location>
</feature>
<dbReference type="InterPro" id="IPR008991">
    <property type="entry name" value="Translation_prot_SH3-like_sf"/>
</dbReference>
<evidence type="ECO:0000313" key="5">
    <source>
        <dbReference type="EMBL" id="KAA8647003.1"/>
    </source>
</evidence>
<proteinExistence type="inferred from homology"/>
<evidence type="ECO:0000256" key="4">
    <source>
        <dbReference type="SAM" id="MobiDB-lite"/>
    </source>
</evidence>
<dbReference type="GO" id="GO:0003735">
    <property type="term" value="F:structural constituent of ribosome"/>
    <property type="evidence" value="ECO:0007669"/>
    <property type="project" value="InterPro"/>
</dbReference>
<protein>
    <recommendedName>
        <fullName evidence="9">Mitochondrial ribosomal large subunit component</fullName>
    </recommendedName>
</protein>
<dbReference type="InterPro" id="IPR001857">
    <property type="entry name" value="Ribosomal_bL19"/>
</dbReference>
<dbReference type="Gene3D" id="2.30.30.790">
    <property type="match status" value="1"/>
</dbReference>
<dbReference type="VEuPathDB" id="FungiDB:EYZ11_000113"/>
<evidence type="ECO:0000313" key="6">
    <source>
        <dbReference type="EMBL" id="THD00386.1"/>
    </source>
</evidence>
<dbReference type="SUPFAM" id="SSF50104">
    <property type="entry name" value="Translation proteins SH3-like domain"/>
    <property type="match status" value="1"/>
</dbReference>
<accession>A0A4S3JXY9</accession>
<dbReference type="InterPro" id="IPR038657">
    <property type="entry name" value="Ribosomal_bL19_sf"/>
</dbReference>
<dbReference type="FunFam" id="2.30.30.790:FF:000007">
    <property type="entry name" value="Mitochondrial ribosomal protein, putative"/>
    <property type="match status" value="1"/>
</dbReference>
<comment type="caution">
    <text evidence="6">The sequence shown here is derived from an EMBL/GenBank/DDBJ whole genome shotgun (WGS) entry which is preliminary data.</text>
</comment>
<dbReference type="GO" id="GO:0005762">
    <property type="term" value="C:mitochondrial large ribosomal subunit"/>
    <property type="evidence" value="ECO:0007669"/>
    <property type="project" value="TreeGrafter"/>
</dbReference>
<dbReference type="OrthoDB" id="432645at2759"/>
<dbReference type="Pfam" id="PF01245">
    <property type="entry name" value="Ribosomal_L19"/>
    <property type="match status" value="1"/>
</dbReference>
<reference evidence="6 7" key="1">
    <citation type="submission" date="2019-03" db="EMBL/GenBank/DDBJ databases">
        <title>The genome sequence of a newly discovered highly antifungal drug resistant Aspergillus species, Aspergillus tanneri NIH 1004.</title>
        <authorList>
            <person name="Mounaud S."/>
            <person name="Singh I."/>
            <person name="Joardar V."/>
            <person name="Pakala S."/>
            <person name="Pakala S."/>
            <person name="Venepally P."/>
            <person name="Hoover J."/>
            <person name="Nierman W."/>
            <person name="Chung J."/>
            <person name="Losada L."/>
        </authorList>
    </citation>
    <scope>NUCLEOTIDE SEQUENCE [LARGE SCALE GENOMIC DNA]</scope>
    <source>
        <strain evidence="6 7">NIH1004</strain>
    </source>
</reference>
<keyword evidence="7" id="KW-1185">Reference proteome</keyword>
<keyword evidence="3" id="KW-0687">Ribonucleoprotein</keyword>
<evidence type="ECO:0008006" key="9">
    <source>
        <dbReference type="Google" id="ProtNLM"/>
    </source>
</evidence>
<dbReference type="PANTHER" id="PTHR15680:SF9">
    <property type="entry name" value="LARGE RIBOSOMAL SUBUNIT PROTEIN BL19M"/>
    <property type="match status" value="1"/>
</dbReference>
<dbReference type="EMBL" id="SOSA01000002">
    <property type="protein sequence ID" value="THD00386.1"/>
    <property type="molecule type" value="Genomic_DNA"/>
</dbReference>
<evidence type="ECO:0000313" key="8">
    <source>
        <dbReference type="Proteomes" id="UP000324241"/>
    </source>
</evidence>
<evidence type="ECO:0000256" key="1">
    <source>
        <dbReference type="ARBA" id="ARBA00005781"/>
    </source>
</evidence>
<reference evidence="5 8" key="2">
    <citation type="submission" date="2019-08" db="EMBL/GenBank/DDBJ databases">
        <title>The genome sequence of a newly discovered highly antifungal drug resistant Aspergillus species, Aspergillus tanneri NIH 1004.</title>
        <authorList>
            <person name="Mounaud S."/>
            <person name="Singh I."/>
            <person name="Joardar V."/>
            <person name="Pakala S."/>
            <person name="Pakala S."/>
            <person name="Venepally P."/>
            <person name="Chung J.K."/>
            <person name="Losada L."/>
            <person name="Nierman W.C."/>
        </authorList>
    </citation>
    <scope>NUCLEOTIDE SEQUENCE [LARGE SCALE GENOMIC DNA]</scope>
    <source>
        <strain evidence="5 8">NIH1004</strain>
    </source>
</reference>
<dbReference type="Proteomes" id="UP000308092">
    <property type="component" value="Unassembled WGS sequence"/>
</dbReference>
<dbReference type="Proteomes" id="UP000324241">
    <property type="component" value="Unassembled WGS sequence"/>
</dbReference>
<dbReference type="AlphaFoldDB" id="A0A4S3JXY9"/>
<organism evidence="6 7">
    <name type="scientific">Aspergillus tanneri</name>
    <dbReference type="NCBI Taxonomy" id="1220188"/>
    <lineage>
        <taxon>Eukaryota</taxon>
        <taxon>Fungi</taxon>
        <taxon>Dikarya</taxon>
        <taxon>Ascomycota</taxon>
        <taxon>Pezizomycotina</taxon>
        <taxon>Eurotiomycetes</taxon>
        <taxon>Eurotiomycetidae</taxon>
        <taxon>Eurotiales</taxon>
        <taxon>Aspergillaceae</taxon>
        <taxon>Aspergillus</taxon>
        <taxon>Aspergillus subgen. Circumdati</taxon>
    </lineage>
</organism>
<dbReference type="EMBL" id="QUQM01000004">
    <property type="protein sequence ID" value="KAA8647003.1"/>
    <property type="molecule type" value="Genomic_DNA"/>
</dbReference>
<name>A0A4S3JXY9_9EURO</name>
<sequence>MAAFSPVMRQLGYFRSFMKPLVLKPSQISRRSITTKYSPKPEQMPLPTKMPKSLLSQLPPRMQPTFGRKKLRVYPPPASTRATCKDPVAAVVDTQLTTLDPTGERKALFDYRRNHRSVKVGDILRVTLKNGDPFSGVCLSIRLRGIDTSFLLRNELTRVGVEMWVKVFSPNVESVEIVQRSEKRKRRARLYYMRKPKHDMRSVENIVSNYLRQKSALSGQRGQQGRGQRQKR</sequence>
<dbReference type="STRING" id="1220188.A0A4S3JXY9"/>
<comment type="similarity">
    <text evidence="1">Belongs to the bacterial ribosomal protein bL19 family.</text>
</comment>
<gene>
    <name evidence="5" type="ORF">ATNIH1004_005686</name>
    <name evidence="6" type="ORF">EYZ11_000113</name>
</gene>
<evidence type="ECO:0000256" key="2">
    <source>
        <dbReference type="ARBA" id="ARBA00022980"/>
    </source>
</evidence>